<evidence type="ECO:0000256" key="1">
    <source>
        <dbReference type="ARBA" id="ARBA00022857"/>
    </source>
</evidence>
<dbReference type="RefSeq" id="WP_025251562.1">
    <property type="nucleotide sequence ID" value="NZ_CP004353.1"/>
</dbReference>
<dbReference type="PANTHER" id="PTHR48106">
    <property type="entry name" value="QUINONE OXIDOREDUCTASE PIG3-RELATED"/>
    <property type="match status" value="1"/>
</dbReference>
<organism evidence="4 5">
    <name type="scientific">Corynebacterium vitaeruminis DSM 20294</name>
    <dbReference type="NCBI Taxonomy" id="1224164"/>
    <lineage>
        <taxon>Bacteria</taxon>
        <taxon>Bacillati</taxon>
        <taxon>Actinomycetota</taxon>
        <taxon>Actinomycetes</taxon>
        <taxon>Mycobacteriales</taxon>
        <taxon>Corynebacteriaceae</taxon>
        <taxon>Corynebacterium</taxon>
    </lineage>
</organism>
<dbReference type="CDD" id="cd05282">
    <property type="entry name" value="ETR_like"/>
    <property type="match status" value="1"/>
</dbReference>
<sequence length="320" mass="34298">MPHPHHQAVVARRFGAPPEVLRLEDLPTPELGPGEARVRMIASPINPSDLIPVTGAYASRTDLPFVPGFEGVGVVEKVHEAADQALLGRRVLPVGFAGGWQQQKVTPLEWLIPVPDGLSDEQAATAYINPLTAIRMVEAHANPATKRAVVDAAGSAIAPIIAHLLKARGIEVIGLVRTARRLDTSLFDQVLPTCHPDWERALGSVDVAFDCVGGDLGTRLGRLLSPGGALVHYGLLSGAPLDPTLWEERPDITVDLFRLRGWVHGVDKQSLHDAFATAFGLIREDAIRTNVQASFPLGEFARAIELATAFGSNGKVLLQP</sequence>
<dbReference type="Gene3D" id="3.90.180.10">
    <property type="entry name" value="Medium-chain alcohol dehydrogenases, catalytic domain"/>
    <property type="match status" value="1"/>
</dbReference>
<dbReference type="InterPro" id="IPR036291">
    <property type="entry name" value="NAD(P)-bd_dom_sf"/>
</dbReference>
<evidence type="ECO:0000259" key="3">
    <source>
        <dbReference type="SMART" id="SM00829"/>
    </source>
</evidence>
<dbReference type="PATRIC" id="fig|1224164.3.peg.92"/>
<keyword evidence="5" id="KW-1185">Reference proteome</keyword>
<proteinExistence type="predicted"/>
<dbReference type="GO" id="GO:0070402">
    <property type="term" value="F:NADPH binding"/>
    <property type="evidence" value="ECO:0007669"/>
    <property type="project" value="TreeGrafter"/>
</dbReference>
<dbReference type="InterPro" id="IPR011032">
    <property type="entry name" value="GroES-like_sf"/>
</dbReference>
<dbReference type="Pfam" id="PF13602">
    <property type="entry name" value="ADH_zinc_N_2"/>
    <property type="match status" value="1"/>
</dbReference>
<dbReference type="AlphaFoldDB" id="W5XX13"/>
<dbReference type="STRING" id="1224164.B843_00455"/>
<accession>W5XX13</accession>
<dbReference type="SUPFAM" id="SSF51735">
    <property type="entry name" value="NAD(P)-binding Rossmann-fold domains"/>
    <property type="match status" value="1"/>
</dbReference>
<dbReference type="Proteomes" id="UP000019222">
    <property type="component" value="Chromosome"/>
</dbReference>
<dbReference type="Pfam" id="PF08240">
    <property type="entry name" value="ADH_N"/>
    <property type="match status" value="1"/>
</dbReference>
<protein>
    <submittedName>
        <fullName evidence="4">Quinone oxidoreductase</fullName>
    </submittedName>
</protein>
<dbReference type="InterPro" id="IPR020843">
    <property type="entry name" value="ER"/>
</dbReference>
<evidence type="ECO:0000256" key="2">
    <source>
        <dbReference type="ARBA" id="ARBA00023002"/>
    </source>
</evidence>
<gene>
    <name evidence="4" type="ORF">B843_00455</name>
</gene>
<dbReference type="KEGG" id="cvt:B843_00455"/>
<dbReference type="Gene3D" id="3.40.50.720">
    <property type="entry name" value="NAD(P)-binding Rossmann-like Domain"/>
    <property type="match status" value="1"/>
</dbReference>
<keyword evidence="2" id="KW-0560">Oxidoreductase</keyword>
<keyword evidence="1" id="KW-0521">NADP</keyword>
<dbReference type="HOGENOM" id="CLU_026673_3_1_11"/>
<dbReference type="InterPro" id="IPR013154">
    <property type="entry name" value="ADH-like_N"/>
</dbReference>
<dbReference type="SUPFAM" id="SSF50129">
    <property type="entry name" value="GroES-like"/>
    <property type="match status" value="1"/>
</dbReference>
<dbReference type="GO" id="GO:0016651">
    <property type="term" value="F:oxidoreductase activity, acting on NAD(P)H"/>
    <property type="evidence" value="ECO:0007669"/>
    <property type="project" value="TreeGrafter"/>
</dbReference>
<dbReference type="PANTHER" id="PTHR48106:SF2">
    <property type="entry name" value="ZN2+-BINDING DEHYDROGENASE"/>
    <property type="match status" value="1"/>
</dbReference>
<reference evidence="4 5" key="1">
    <citation type="submission" date="2013-02" db="EMBL/GenBank/DDBJ databases">
        <title>The complete genome sequence of Corynebacterium vitaeruminis DSM 20294.</title>
        <authorList>
            <person name="Ruckert C."/>
            <person name="Albersmeier A."/>
            <person name="Kalinowski J."/>
        </authorList>
    </citation>
    <scope>NUCLEOTIDE SEQUENCE [LARGE SCALE GENOMIC DNA]</scope>
    <source>
        <strain evidence="5">ATCC 10234</strain>
    </source>
</reference>
<feature type="domain" description="Enoyl reductase (ER)" evidence="3">
    <location>
        <begin position="16"/>
        <end position="318"/>
    </location>
</feature>
<evidence type="ECO:0000313" key="4">
    <source>
        <dbReference type="EMBL" id="AHI21487.1"/>
    </source>
</evidence>
<dbReference type="EMBL" id="CP004353">
    <property type="protein sequence ID" value="AHI21487.1"/>
    <property type="molecule type" value="Genomic_DNA"/>
</dbReference>
<dbReference type="SMART" id="SM00829">
    <property type="entry name" value="PKS_ER"/>
    <property type="match status" value="1"/>
</dbReference>
<name>W5XX13_9CORY</name>
<evidence type="ECO:0000313" key="5">
    <source>
        <dbReference type="Proteomes" id="UP000019222"/>
    </source>
</evidence>
<dbReference type="eggNOG" id="COG0604">
    <property type="taxonomic scope" value="Bacteria"/>
</dbReference>